<proteinExistence type="predicted"/>
<evidence type="ECO:0000313" key="1">
    <source>
        <dbReference type="EMBL" id="RGW47726.1"/>
    </source>
</evidence>
<dbReference type="Pfam" id="PF18941">
    <property type="entry name" value="DUF5688"/>
    <property type="match status" value="1"/>
</dbReference>
<name>A0A395XJT3_9FIRM</name>
<sequence length="201" mass="23596">MKNYLVRVKNAELFDRNYLLANVYIGVQKESEENIVKRTEKYEGIESYMYMCMKGGDMLCIVKITEHVLQEVGVTQEEAWRQAEKNTFEHVQIIPLTQFVHNNFGIDEKVWERDKEAYILTNKEQMYGASEMLNTGVLHLLAREHHASKLLIIPSSIHEVLIRVFNDDEDIEDFSQMLRNVNESIVEPWERLADQAFVIEL</sequence>
<accession>A0A395XJT3</accession>
<reference evidence="1 2" key="1">
    <citation type="submission" date="2018-08" db="EMBL/GenBank/DDBJ databases">
        <title>A genome reference for cultivated species of the human gut microbiota.</title>
        <authorList>
            <person name="Zou Y."/>
            <person name="Xue W."/>
            <person name="Luo G."/>
        </authorList>
    </citation>
    <scope>NUCLEOTIDE SEQUENCE [LARGE SCALE GENOMIC DNA]</scope>
    <source>
        <strain evidence="1 2">AF12-11</strain>
    </source>
</reference>
<protein>
    <submittedName>
        <fullName evidence="1">Uncharacterized protein</fullName>
    </submittedName>
</protein>
<gene>
    <name evidence="1" type="ORF">DWV67_15365</name>
</gene>
<dbReference type="Proteomes" id="UP000266376">
    <property type="component" value="Unassembled WGS sequence"/>
</dbReference>
<evidence type="ECO:0000313" key="2">
    <source>
        <dbReference type="Proteomes" id="UP000266376"/>
    </source>
</evidence>
<dbReference type="AlphaFoldDB" id="A0A395XJT3"/>
<comment type="caution">
    <text evidence="1">The sequence shown here is derived from an EMBL/GenBank/DDBJ whole genome shotgun (WGS) entry which is preliminary data.</text>
</comment>
<organism evidence="1 2">
    <name type="scientific">Dorea formicigenerans</name>
    <dbReference type="NCBI Taxonomy" id="39486"/>
    <lineage>
        <taxon>Bacteria</taxon>
        <taxon>Bacillati</taxon>
        <taxon>Bacillota</taxon>
        <taxon>Clostridia</taxon>
        <taxon>Lachnospirales</taxon>
        <taxon>Lachnospiraceae</taxon>
        <taxon>Dorea</taxon>
    </lineage>
</organism>
<dbReference type="EMBL" id="QSAJ01000063">
    <property type="protein sequence ID" value="RGW47726.1"/>
    <property type="molecule type" value="Genomic_DNA"/>
</dbReference>
<dbReference type="InterPro" id="IPR043743">
    <property type="entry name" value="DUF5688"/>
</dbReference>